<protein>
    <recommendedName>
        <fullName evidence="8">CvpA family protein</fullName>
    </recommendedName>
</protein>
<keyword evidence="7" id="KW-1185">Reference proteome</keyword>
<feature type="transmembrane region" description="Helical" evidence="5">
    <location>
        <begin position="7"/>
        <end position="25"/>
    </location>
</feature>
<evidence type="ECO:0000313" key="6">
    <source>
        <dbReference type="EMBL" id="AUI69533.1"/>
    </source>
</evidence>
<dbReference type="KEGG" id="blep:AL038_11185"/>
<proteinExistence type="predicted"/>
<evidence type="ECO:0000256" key="4">
    <source>
        <dbReference type="ARBA" id="ARBA00023136"/>
    </source>
</evidence>
<evidence type="ECO:0000256" key="1">
    <source>
        <dbReference type="ARBA" id="ARBA00004141"/>
    </source>
</evidence>
<reference evidence="7" key="1">
    <citation type="submission" date="2016-12" db="EMBL/GenBank/DDBJ databases">
        <title>Complete Genome Sequence of Beggiatoa leptomitiformis D-401.</title>
        <authorList>
            <person name="Fomenkov A."/>
            <person name="Vincze T."/>
            <person name="Grabovich M."/>
            <person name="Anton B.P."/>
            <person name="Dubinina G."/>
            <person name="Orlova M."/>
            <person name="Belousova E."/>
            <person name="Roberts R.J."/>
        </authorList>
    </citation>
    <scope>NUCLEOTIDE SEQUENCE [LARGE SCALE GENOMIC DNA]</scope>
    <source>
        <strain evidence="7">D-401</strain>
    </source>
</reference>
<dbReference type="Proteomes" id="UP000234271">
    <property type="component" value="Chromosome"/>
</dbReference>
<comment type="subcellular location">
    <subcellularLocation>
        <location evidence="1">Membrane</location>
        <topology evidence="1">Multi-pass membrane protein</topology>
    </subcellularLocation>
</comment>
<feature type="transmembrane region" description="Helical" evidence="5">
    <location>
        <begin position="31"/>
        <end position="49"/>
    </location>
</feature>
<gene>
    <name evidence="6" type="ORF">BLE401_13085</name>
</gene>
<sequence length="163" mass="17937">MNWADATILAVFSLSTIIGLLQGFIKEVLSLLAWLIAVSIAISFLGIFSEILYKSISYSDLRLGIAFSGLLLMSLALLHWINDLIIQSVGDVLPTLFERFLGGILGLARANIIILMLVLLAGLTQMPNWLSWKQSILLPFFQTTALILRNQLPIAIASQFSFG</sequence>
<name>A0A2N9YGC8_9GAMM</name>
<evidence type="ECO:0000256" key="5">
    <source>
        <dbReference type="SAM" id="Phobius"/>
    </source>
</evidence>
<dbReference type="AlphaFoldDB" id="A0A2N9YGC8"/>
<dbReference type="OrthoDB" id="9810601at2"/>
<feature type="transmembrane region" description="Helical" evidence="5">
    <location>
        <begin position="101"/>
        <end position="123"/>
    </location>
</feature>
<evidence type="ECO:0008006" key="8">
    <source>
        <dbReference type="Google" id="ProtNLM"/>
    </source>
</evidence>
<evidence type="ECO:0000256" key="2">
    <source>
        <dbReference type="ARBA" id="ARBA00022692"/>
    </source>
</evidence>
<keyword evidence="3 5" id="KW-1133">Transmembrane helix</keyword>
<feature type="transmembrane region" description="Helical" evidence="5">
    <location>
        <begin position="61"/>
        <end position="81"/>
    </location>
</feature>
<dbReference type="RefSeq" id="WP_062152864.1">
    <property type="nucleotide sequence ID" value="NZ_CP012373.2"/>
</dbReference>
<dbReference type="PANTHER" id="PTHR36926:SF1">
    <property type="entry name" value="COLICIN V PRODUCTION PROTEIN"/>
    <property type="match status" value="1"/>
</dbReference>
<keyword evidence="4 5" id="KW-0472">Membrane</keyword>
<dbReference type="PANTHER" id="PTHR36926">
    <property type="entry name" value="COLICIN V PRODUCTION PROTEIN"/>
    <property type="match status" value="1"/>
</dbReference>
<dbReference type="InterPro" id="IPR003825">
    <property type="entry name" value="Colicin-V_CvpA"/>
</dbReference>
<dbReference type="Pfam" id="PF02674">
    <property type="entry name" value="Colicin_V"/>
    <property type="match status" value="1"/>
</dbReference>
<evidence type="ECO:0000313" key="7">
    <source>
        <dbReference type="Proteomes" id="UP000234271"/>
    </source>
</evidence>
<organism evidence="6 7">
    <name type="scientific">Beggiatoa leptomitoformis</name>
    <dbReference type="NCBI Taxonomy" id="288004"/>
    <lineage>
        <taxon>Bacteria</taxon>
        <taxon>Pseudomonadati</taxon>
        <taxon>Pseudomonadota</taxon>
        <taxon>Gammaproteobacteria</taxon>
        <taxon>Thiotrichales</taxon>
        <taxon>Thiotrichaceae</taxon>
        <taxon>Beggiatoa</taxon>
    </lineage>
</organism>
<keyword evidence="2 5" id="KW-0812">Transmembrane</keyword>
<accession>A0A2N9YGC8</accession>
<dbReference type="GO" id="GO:0009403">
    <property type="term" value="P:toxin biosynthetic process"/>
    <property type="evidence" value="ECO:0007669"/>
    <property type="project" value="InterPro"/>
</dbReference>
<dbReference type="EMBL" id="CP018889">
    <property type="protein sequence ID" value="AUI69533.1"/>
    <property type="molecule type" value="Genomic_DNA"/>
</dbReference>
<dbReference type="InterPro" id="IPR052719">
    <property type="entry name" value="CvpA-like"/>
</dbReference>
<dbReference type="STRING" id="288004.AL038_11185"/>
<evidence type="ECO:0000256" key="3">
    <source>
        <dbReference type="ARBA" id="ARBA00022989"/>
    </source>
</evidence>
<dbReference type="GO" id="GO:0016020">
    <property type="term" value="C:membrane"/>
    <property type="evidence" value="ECO:0007669"/>
    <property type="project" value="UniProtKB-SubCell"/>
</dbReference>